<organism evidence="1 2">
    <name type="scientific">Oceanobacillus longus</name>
    <dbReference type="NCBI Taxonomy" id="930120"/>
    <lineage>
        <taxon>Bacteria</taxon>
        <taxon>Bacillati</taxon>
        <taxon>Bacillota</taxon>
        <taxon>Bacilli</taxon>
        <taxon>Bacillales</taxon>
        <taxon>Bacillaceae</taxon>
        <taxon>Oceanobacillus</taxon>
    </lineage>
</organism>
<dbReference type="EMBL" id="JBHSAO010000001">
    <property type="protein sequence ID" value="MFC4022938.1"/>
    <property type="molecule type" value="Genomic_DNA"/>
</dbReference>
<dbReference type="Gene3D" id="1.20.120.1450">
    <property type="match status" value="1"/>
</dbReference>
<name>A0ABV8GST1_9BACI</name>
<dbReference type="Proteomes" id="UP001595772">
    <property type="component" value="Unassembled WGS sequence"/>
</dbReference>
<keyword evidence="2" id="KW-1185">Reference proteome</keyword>
<comment type="caution">
    <text evidence="1">The sequence shown here is derived from an EMBL/GenBank/DDBJ whole genome shotgun (WGS) entry which is preliminary data.</text>
</comment>
<dbReference type="Pfam" id="PF07307">
    <property type="entry name" value="HEPPP_synt_1"/>
    <property type="match status" value="1"/>
</dbReference>
<gene>
    <name evidence="1" type="ORF">ACFOUV_03805</name>
</gene>
<proteinExistence type="predicted"/>
<dbReference type="RefSeq" id="WP_379495427.1">
    <property type="nucleotide sequence ID" value="NZ_JBHSAO010000001.1"/>
</dbReference>
<sequence>MNTSIIEIQNLRELLEDKLQHEYLEKYIQKPVIDDEKLSILISLVNNRLSLSPTQKDQYIITAMMVQVALDTHELVPVQNDSNETNEEKLTKQLRVLAGDYYSGLYYLLLSEIEDFDFIHTLASAIKKINEYKIKLYYKEVESFDDFIELTKKIDSAVILQVAQFLYGSSLDQVIADWLFTERMSREIREAHISGQFPLYEAWQAIDQYSNHFSFTNKINGIIHKNRLKIADQTSNLPDQYLFIKNHLLSRINETKHHDSPTAEEG</sequence>
<evidence type="ECO:0000313" key="1">
    <source>
        <dbReference type="EMBL" id="MFC4022938.1"/>
    </source>
</evidence>
<dbReference type="InterPro" id="IPR009920">
    <property type="entry name" value="HEPPP_synth_su1"/>
</dbReference>
<reference evidence="2" key="1">
    <citation type="journal article" date="2019" name="Int. J. Syst. Evol. Microbiol.">
        <title>The Global Catalogue of Microorganisms (GCM) 10K type strain sequencing project: providing services to taxonomists for standard genome sequencing and annotation.</title>
        <authorList>
            <consortium name="The Broad Institute Genomics Platform"/>
            <consortium name="The Broad Institute Genome Sequencing Center for Infectious Disease"/>
            <person name="Wu L."/>
            <person name="Ma J."/>
        </authorList>
    </citation>
    <scope>NUCLEOTIDE SEQUENCE [LARGE SCALE GENOMIC DNA]</scope>
    <source>
        <strain evidence="2">IBRC-M 10703</strain>
    </source>
</reference>
<evidence type="ECO:0000313" key="2">
    <source>
        <dbReference type="Proteomes" id="UP001595772"/>
    </source>
</evidence>
<accession>A0ABV8GST1</accession>
<protein>
    <submittedName>
        <fullName evidence="1">Heptaprenyl diphosphate synthase component 1</fullName>
    </submittedName>
</protein>